<sequence length="397" mass="43604">MNILVAHNFYQRPGGEDQVFADETSLLKSAGHQVTEFTVHNDSVAGQGKLALVGKTLWNRDTARQIADLVQRHRVDVVHFHNTFPLISPASYYAARSAGAAVVQTLHNYRLLCPGSLFLRDGKVCEDCLGKTLPWPGAVHKCYRGDRGASTVTAGMLGVHRMVRTYHHAVDRYVALTEFAREKFSQGGFPRHKIVVKPNFILDDRGAGSGAGGYALYVGRLDEGKGIEVLLPAWKQVRGDFKLRILGDGMQADLVRQAMAADPRIEWLGRRPMDEVYASMGDAAFMVLSSVWYEGLPKTVCEAFSRGTPIVASNLGALSELISHEKTGLHFTPGDPTDLARQLQWGLEHREALGAMRVNCRKTFEERYTAAANIGMLAAVYEGAIASRRVRLGGRAG</sequence>
<dbReference type="GO" id="GO:0016757">
    <property type="term" value="F:glycosyltransferase activity"/>
    <property type="evidence" value="ECO:0007669"/>
    <property type="project" value="TreeGrafter"/>
</dbReference>
<dbReference type="InterPro" id="IPR028098">
    <property type="entry name" value="Glyco_trans_4-like_N"/>
</dbReference>
<accession>A0A7M2WVF8</accession>
<dbReference type="AlphaFoldDB" id="A0A7M2WVF8"/>
<evidence type="ECO:0000313" key="2">
    <source>
        <dbReference type="EMBL" id="QOV88821.1"/>
    </source>
</evidence>
<dbReference type="Gene3D" id="3.40.50.2000">
    <property type="entry name" value="Glycogen Phosphorylase B"/>
    <property type="match status" value="2"/>
</dbReference>
<dbReference type="CDD" id="cd03801">
    <property type="entry name" value="GT4_PimA-like"/>
    <property type="match status" value="1"/>
</dbReference>
<dbReference type="Proteomes" id="UP000593765">
    <property type="component" value="Chromosome"/>
</dbReference>
<name>A0A7M2WVF8_9BACT</name>
<dbReference type="PANTHER" id="PTHR45947">
    <property type="entry name" value="SULFOQUINOVOSYL TRANSFERASE SQD2"/>
    <property type="match status" value="1"/>
</dbReference>
<organism evidence="2 3">
    <name type="scientific">Humisphaera borealis</name>
    <dbReference type="NCBI Taxonomy" id="2807512"/>
    <lineage>
        <taxon>Bacteria</taxon>
        <taxon>Pseudomonadati</taxon>
        <taxon>Planctomycetota</taxon>
        <taxon>Phycisphaerae</taxon>
        <taxon>Tepidisphaerales</taxon>
        <taxon>Tepidisphaeraceae</taxon>
        <taxon>Humisphaera</taxon>
    </lineage>
</organism>
<dbReference type="Pfam" id="PF13439">
    <property type="entry name" value="Glyco_transf_4"/>
    <property type="match status" value="1"/>
</dbReference>
<proteinExistence type="predicted"/>
<dbReference type="EMBL" id="CP063458">
    <property type="protein sequence ID" value="QOV88821.1"/>
    <property type="molecule type" value="Genomic_DNA"/>
</dbReference>
<evidence type="ECO:0000313" key="3">
    <source>
        <dbReference type="Proteomes" id="UP000593765"/>
    </source>
</evidence>
<feature type="domain" description="Glycosyltransferase subfamily 4-like N-terminal" evidence="1">
    <location>
        <begin position="18"/>
        <end position="201"/>
    </location>
</feature>
<gene>
    <name evidence="2" type="ORF">IPV69_21740</name>
</gene>
<dbReference type="InterPro" id="IPR050194">
    <property type="entry name" value="Glycosyltransferase_grp1"/>
</dbReference>
<evidence type="ECO:0000259" key="1">
    <source>
        <dbReference type="Pfam" id="PF13439"/>
    </source>
</evidence>
<protein>
    <submittedName>
        <fullName evidence="2">Glycosyltransferase family 4 protein</fullName>
    </submittedName>
</protein>
<dbReference type="Pfam" id="PF13692">
    <property type="entry name" value="Glyco_trans_1_4"/>
    <property type="match status" value="1"/>
</dbReference>
<dbReference type="KEGG" id="hbs:IPV69_21740"/>
<dbReference type="PANTHER" id="PTHR45947:SF13">
    <property type="entry name" value="TRANSFERASE"/>
    <property type="match status" value="1"/>
</dbReference>
<reference evidence="2 3" key="1">
    <citation type="submission" date="2020-10" db="EMBL/GenBank/DDBJ databases">
        <title>Wide distribution of Phycisphaera-like planctomycetes from WD2101 soil group in peatlands and genome analysis of the first cultivated representative.</title>
        <authorList>
            <person name="Dedysh S.N."/>
            <person name="Beletsky A.V."/>
            <person name="Ivanova A."/>
            <person name="Kulichevskaya I.S."/>
            <person name="Suzina N.E."/>
            <person name="Philippov D.A."/>
            <person name="Rakitin A.L."/>
            <person name="Mardanov A.V."/>
            <person name="Ravin N.V."/>
        </authorList>
    </citation>
    <scope>NUCLEOTIDE SEQUENCE [LARGE SCALE GENOMIC DNA]</scope>
    <source>
        <strain evidence="2 3">M1803</strain>
    </source>
</reference>
<dbReference type="SUPFAM" id="SSF53756">
    <property type="entry name" value="UDP-Glycosyltransferase/glycogen phosphorylase"/>
    <property type="match status" value="1"/>
</dbReference>
<keyword evidence="3" id="KW-1185">Reference proteome</keyword>
<dbReference type="RefSeq" id="WP_206291828.1">
    <property type="nucleotide sequence ID" value="NZ_CP063458.1"/>
</dbReference>